<reference evidence="13" key="1">
    <citation type="submission" date="2006-06" db="EMBL/GenBank/DDBJ databases">
        <title>Complete sequence of Trichodesmium erythraeum IMS101.</title>
        <authorList>
            <consortium name="US DOE Joint Genome Institute"/>
            <person name="Copeland A."/>
            <person name="Lucas S."/>
            <person name="Lapidus A."/>
            <person name="Barry K."/>
            <person name="Detter J.C."/>
            <person name="Glavina del Rio T."/>
            <person name="Hammon N."/>
            <person name="Israni S."/>
            <person name="Dalin E."/>
            <person name="Tice H."/>
            <person name="Pitluck S."/>
            <person name="Kiss H."/>
            <person name="Munk A.C."/>
            <person name="Brettin T."/>
            <person name="Bruce D."/>
            <person name="Han C."/>
            <person name="Tapia R."/>
            <person name="Gilna P."/>
            <person name="Schmutz J."/>
            <person name="Larimer F."/>
            <person name="Land M."/>
            <person name="Hauser L."/>
            <person name="Kyrpides N."/>
            <person name="Kim E."/>
            <person name="Richardson P."/>
        </authorList>
    </citation>
    <scope>NUCLEOTIDE SEQUENCE [LARGE SCALE GENOMIC DNA]</scope>
    <source>
        <strain evidence="13">IMS101</strain>
    </source>
</reference>
<dbReference type="Gene3D" id="2.30.30.40">
    <property type="entry name" value="SH3 Domains"/>
    <property type="match status" value="1"/>
</dbReference>
<dbReference type="GO" id="GO:0004673">
    <property type="term" value="F:protein histidine kinase activity"/>
    <property type="evidence" value="ECO:0007669"/>
    <property type="project" value="UniProtKB-EC"/>
</dbReference>
<dbReference type="Gene3D" id="1.20.120.160">
    <property type="entry name" value="HPT domain"/>
    <property type="match status" value="1"/>
</dbReference>
<dbReference type="Gene3D" id="3.30.565.10">
    <property type="entry name" value="Histidine kinase-like ATPase, C-terminal domain"/>
    <property type="match status" value="1"/>
</dbReference>
<dbReference type="InterPro" id="IPR005467">
    <property type="entry name" value="His_kinase_dom"/>
</dbReference>
<dbReference type="EMBL" id="CP000393">
    <property type="protein sequence ID" value="ABG50147.1"/>
    <property type="molecule type" value="Genomic_DNA"/>
</dbReference>
<dbReference type="eggNOG" id="COG2198">
    <property type="taxonomic scope" value="Bacteria"/>
</dbReference>
<dbReference type="Gene3D" id="3.40.50.2300">
    <property type="match status" value="1"/>
</dbReference>
<feature type="compositionally biased region" description="Polar residues" evidence="9">
    <location>
        <begin position="361"/>
        <end position="372"/>
    </location>
</feature>
<dbReference type="InterPro" id="IPR003594">
    <property type="entry name" value="HATPase_dom"/>
</dbReference>
<dbReference type="GO" id="GO:0006935">
    <property type="term" value="P:chemotaxis"/>
    <property type="evidence" value="ECO:0007669"/>
    <property type="project" value="InterPro"/>
</dbReference>
<dbReference type="Pfam" id="PF01627">
    <property type="entry name" value="Hpt"/>
    <property type="match status" value="1"/>
</dbReference>
<dbReference type="CDD" id="cd00088">
    <property type="entry name" value="HPT"/>
    <property type="match status" value="1"/>
</dbReference>
<keyword evidence="3 8" id="KW-0597">Phosphoprotein</keyword>
<dbReference type="PROSITE" id="PS50109">
    <property type="entry name" value="HIS_KIN"/>
    <property type="match status" value="1"/>
</dbReference>
<dbReference type="SMART" id="SM00073">
    <property type="entry name" value="HPT"/>
    <property type="match status" value="1"/>
</dbReference>
<feature type="region of interest" description="Disordered" evidence="9">
    <location>
        <begin position="331"/>
        <end position="372"/>
    </location>
</feature>
<dbReference type="CDD" id="cd16916">
    <property type="entry name" value="HATPase_CheA-like"/>
    <property type="match status" value="1"/>
</dbReference>
<evidence type="ECO:0000313" key="13">
    <source>
        <dbReference type="EMBL" id="ABG50147.1"/>
    </source>
</evidence>
<gene>
    <name evidence="13" type="ordered locus">Tery_0714</name>
</gene>
<dbReference type="GO" id="GO:0000160">
    <property type="term" value="P:phosphorelay signal transduction system"/>
    <property type="evidence" value="ECO:0007669"/>
    <property type="project" value="UniProtKB-KW"/>
</dbReference>
<dbReference type="EC" id="2.7.13.3" evidence="2"/>
<comment type="catalytic activity">
    <reaction evidence="1">
        <text>ATP + protein L-histidine = ADP + protein N-phospho-L-histidine.</text>
        <dbReference type="EC" id="2.7.13.3"/>
    </reaction>
</comment>
<keyword evidence="4" id="KW-0808">Transferase</keyword>
<dbReference type="InterPro" id="IPR036061">
    <property type="entry name" value="CheW-like_dom_sf"/>
</dbReference>
<evidence type="ECO:0000256" key="9">
    <source>
        <dbReference type="SAM" id="MobiDB-lite"/>
    </source>
</evidence>
<dbReference type="Pfam" id="PF01584">
    <property type="entry name" value="CheW"/>
    <property type="match status" value="1"/>
</dbReference>
<evidence type="ECO:0000259" key="11">
    <source>
        <dbReference type="PROSITE" id="PS50110"/>
    </source>
</evidence>
<evidence type="ECO:0000256" key="5">
    <source>
        <dbReference type="ARBA" id="ARBA00022777"/>
    </source>
</evidence>
<dbReference type="HOGENOM" id="CLU_000650_2_1_3"/>
<feature type="domain" description="Response regulatory" evidence="11">
    <location>
        <begin position="898"/>
        <end position="1015"/>
    </location>
</feature>
<dbReference type="PANTHER" id="PTHR43395">
    <property type="entry name" value="SENSOR HISTIDINE KINASE CHEA"/>
    <property type="match status" value="1"/>
</dbReference>
<dbReference type="SUPFAM" id="SSF47226">
    <property type="entry name" value="Histidine-containing phosphotransfer domain, HPT domain"/>
    <property type="match status" value="1"/>
</dbReference>
<dbReference type="InterPro" id="IPR051315">
    <property type="entry name" value="Bact_Chemotaxis_CheA"/>
</dbReference>
<evidence type="ECO:0000259" key="12">
    <source>
        <dbReference type="PROSITE" id="PS50894"/>
    </source>
</evidence>
<evidence type="ECO:0000259" key="10">
    <source>
        <dbReference type="PROSITE" id="PS50109"/>
    </source>
</evidence>
<keyword evidence="5 13" id="KW-0418">Kinase</keyword>
<dbReference type="Pfam" id="PF00072">
    <property type="entry name" value="Response_reg"/>
    <property type="match status" value="1"/>
</dbReference>
<evidence type="ECO:0000256" key="3">
    <source>
        <dbReference type="ARBA" id="ARBA00022553"/>
    </source>
</evidence>
<accession>Q118C7</accession>
<dbReference type="InterPro" id="IPR002545">
    <property type="entry name" value="CheW-lke_dom"/>
</dbReference>
<feature type="modified residue" description="Phosphohistidine" evidence="7">
    <location>
        <position position="47"/>
    </location>
</feature>
<dbReference type="InterPro" id="IPR001789">
    <property type="entry name" value="Sig_transdc_resp-reg_receiver"/>
</dbReference>
<feature type="domain" description="HPt" evidence="12">
    <location>
        <begin position="1"/>
        <end position="104"/>
    </location>
</feature>
<name>Q118C7_TRIEI</name>
<evidence type="ECO:0000256" key="2">
    <source>
        <dbReference type="ARBA" id="ARBA00012438"/>
    </source>
</evidence>
<evidence type="ECO:0000256" key="7">
    <source>
        <dbReference type="PROSITE-ProRule" id="PRU00110"/>
    </source>
</evidence>
<dbReference type="InterPro" id="IPR008207">
    <property type="entry name" value="Sig_transdc_His_kin_Hpt_dom"/>
</dbReference>
<evidence type="ECO:0000256" key="8">
    <source>
        <dbReference type="PROSITE-ProRule" id="PRU00169"/>
    </source>
</evidence>
<dbReference type="InterPro" id="IPR036641">
    <property type="entry name" value="HPT_dom_sf"/>
</dbReference>
<dbReference type="FunFam" id="3.30.565.10:FF:000016">
    <property type="entry name" value="Chemotaxis protein CheA, putative"/>
    <property type="match status" value="1"/>
</dbReference>
<organism evidence="13">
    <name type="scientific">Trichodesmium erythraeum (strain IMS101)</name>
    <dbReference type="NCBI Taxonomy" id="203124"/>
    <lineage>
        <taxon>Bacteria</taxon>
        <taxon>Bacillati</taxon>
        <taxon>Cyanobacteriota</taxon>
        <taxon>Cyanophyceae</taxon>
        <taxon>Oscillatoriophycideae</taxon>
        <taxon>Oscillatoriales</taxon>
        <taxon>Microcoleaceae</taxon>
        <taxon>Trichodesmium</taxon>
    </lineage>
</organism>
<feature type="domain" description="Histidine kinase" evidence="10">
    <location>
        <begin position="486"/>
        <end position="717"/>
    </location>
</feature>
<feature type="modified residue" description="4-aspartylphosphate" evidence="8">
    <location>
        <position position="948"/>
    </location>
</feature>
<dbReference type="PROSITE" id="PS50894">
    <property type="entry name" value="HPT"/>
    <property type="match status" value="1"/>
</dbReference>
<dbReference type="InterPro" id="IPR036890">
    <property type="entry name" value="HATPase_C_sf"/>
</dbReference>
<dbReference type="AlphaFoldDB" id="Q118C7"/>
<dbReference type="PRINTS" id="PR00344">
    <property type="entry name" value="BCTRLSENSOR"/>
</dbReference>
<keyword evidence="6" id="KW-0902">Two-component regulatory system</keyword>
<dbReference type="SUPFAM" id="SSF50341">
    <property type="entry name" value="CheW-like"/>
    <property type="match status" value="1"/>
</dbReference>
<evidence type="ECO:0000256" key="4">
    <source>
        <dbReference type="ARBA" id="ARBA00022679"/>
    </source>
</evidence>
<dbReference type="SMART" id="SM00387">
    <property type="entry name" value="HATPase_c"/>
    <property type="match status" value="1"/>
</dbReference>
<dbReference type="Pfam" id="PF02518">
    <property type="entry name" value="HATPase_c"/>
    <property type="match status" value="1"/>
</dbReference>
<sequence>MIEIDDQAYEFFVEETTKLLHTLEEGLINISQKHDIKTLHKLMRAAHSIKGGAACIGLMGIQKIAHDLENGIRALYQENTVFDMELENLLLQAFDCLQSATLEQIETGNYDKKTALAKAKQVFQQLENKLGNSLEAAAEFPEMPMEQGDMAMFLFTEEIPFGLQRWENLLAGRSKGDNGLSLKDELKRQAEVFATLGAMLDLPGFTSIAQTAIKALEVNPKYTTKIAQLALADFWAGHKAVLEGDRAQGGQLNETLVKLTKPLKPKKAVGTTNKKQVSQPIKKSHVANQIQLQKAEINNRTKTTAHNATTLSENVSDQQDYGLEVTNNQKTEQVKKSTKKSHIANQNKSQKAEITNRKKTQNSNAATLSGNVLEQQDYGAEVTDNQKQVEQKQTTSQPSYALGIRIDLKNLEILNNLVGDLATQENSFMLQNIQAQASIETLDKGWQKIKQLMINLQDINVFYEKLKNSSNPQNNKLASLLNIIPNITEEIAQIGEAVDDIKVLHQQSQQIVKKKQQTLQRIQSNLNKTRMLPVESLFNRFPRMIRDLSVQNQKQVKLELIGINTMLDKVVLEKLYDPILHILRNAFDHGIEPVEIRQANGKSEVGIITIKSYYQGNYTYIEIRDDGGGIDVEKIRNKAIVKQVISASEATKLSTKQLYQLLFYPDFSTKEKVSELSGRGVGLDVALRQIEALKGNITIQSERGKGTRFILRLPWTLTITKLLVFRMEGNLFAIPLDILATIIYADPTEIKVNKEGKEIYSWRGKKVLIAPSIVSDYNYPIVLGDIQQKAVEFGQSPYGQKYQGKVMLFLISEDTDTIAIKVEQILMEQNLTIKPFSKILTAPSYLYGCTILGDGSLVPVIDGIKLLEKTLHKGESNTYKFPGIKNKLKQPALPQLPTILVVDDSLTTRQTISQTLHKSGYNVVQAKDAKEGLVKLQQHIPIQAIICDVEMPEMNGLQFLSHCRKQYSMEEMPILILTSRSSLSYRQLAKHLGANDYLTKPFLDQDLINSLQSYLPTVGG</sequence>
<dbReference type="RefSeq" id="WP_011610540.1">
    <property type="nucleotide sequence ID" value="NC_008312.1"/>
</dbReference>
<dbReference type="PROSITE" id="PS50110">
    <property type="entry name" value="RESPONSE_REGULATORY"/>
    <property type="match status" value="1"/>
</dbReference>
<dbReference type="SUPFAM" id="SSF52172">
    <property type="entry name" value="CheY-like"/>
    <property type="match status" value="1"/>
</dbReference>
<dbReference type="eggNOG" id="COG0784">
    <property type="taxonomic scope" value="Bacteria"/>
</dbReference>
<protein>
    <recommendedName>
        <fullName evidence="2">histidine kinase</fullName>
        <ecNumber evidence="2">2.7.13.3</ecNumber>
    </recommendedName>
</protein>
<dbReference type="SMART" id="SM00260">
    <property type="entry name" value="CheW"/>
    <property type="match status" value="1"/>
</dbReference>
<dbReference type="STRING" id="203124.Tery_0714"/>
<dbReference type="PANTHER" id="PTHR43395:SF1">
    <property type="entry name" value="CHEMOTAXIS PROTEIN CHEA"/>
    <property type="match status" value="1"/>
</dbReference>
<dbReference type="KEGG" id="ter:Tery_0714"/>
<dbReference type="OrthoDB" id="291966at2"/>
<dbReference type="InterPro" id="IPR004358">
    <property type="entry name" value="Sig_transdc_His_kin-like_C"/>
</dbReference>
<dbReference type="SMART" id="SM00448">
    <property type="entry name" value="REC"/>
    <property type="match status" value="1"/>
</dbReference>
<dbReference type="eggNOG" id="COG0643">
    <property type="taxonomic scope" value="Bacteria"/>
</dbReference>
<dbReference type="SUPFAM" id="SSF55874">
    <property type="entry name" value="ATPase domain of HSP90 chaperone/DNA topoisomerase II/histidine kinase"/>
    <property type="match status" value="1"/>
</dbReference>
<proteinExistence type="predicted"/>
<evidence type="ECO:0000256" key="1">
    <source>
        <dbReference type="ARBA" id="ARBA00000085"/>
    </source>
</evidence>
<evidence type="ECO:0000256" key="6">
    <source>
        <dbReference type="ARBA" id="ARBA00023012"/>
    </source>
</evidence>
<dbReference type="InterPro" id="IPR011006">
    <property type="entry name" value="CheY-like_superfamily"/>
</dbReference>